<organism evidence="1">
    <name type="scientific">human gut metagenome</name>
    <dbReference type="NCBI Taxonomy" id="408170"/>
    <lineage>
        <taxon>unclassified sequences</taxon>
        <taxon>metagenomes</taxon>
        <taxon>organismal metagenomes</taxon>
    </lineage>
</organism>
<comment type="caution">
    <text evidence="1">The sequence shown here is derived from an EMBL/GenBank/DDBJ whole genome shotgun (WGS) entry which is preliminary data.</text>
</comment>
<evidence type="ECO:0000313" key="1">
    <source>
        <dbReference type="EMBL" id="ETJ29911.1"/>
    </source>
</evidence>
<dbReference type="EMBL" id="AZMM01015564">
    <property type="protein sequence ID" value="ETJ29911.1"/>
    <property type="molecule type" value="Genomic_DNA"/>
</dbReference>
<feature type="non-terminal residue" evidence="1">
    <location>
        <position position="20"/>
    </location>
</feature>
<protein>
    <submittedName>
        <fullName evidence="1">Uncharacterized protein</fullName>
    </submittedName>
</protein>
<dbReference type="AlphaFoldDB" id="W1XIH4"/>
<gene>
    <name evidence="1" type="ORF">Q604_UNBC15564G0002</name>
</gene>
<accession>W1XIH4</accession>
<sequence length="20" mass="2240">MLELLAWRVFQAFGACVGPM</sequence>
<reference evidence="1" key="1">
    <citation type="submission" date="2013-12" db="EMBL/GenBank/DDBJ databases">
        <title>A Varibaculum cambriense genome reconstructed from a premature infant gut community with otherwise low bacterial novelty that shifts toward anaerobic metabolism during the third week of life.</title>
        <authorList>
            <person name="Brown C.T."/>
            <person name="Sharon I."/>
            <person name="Thomas B.C."/>
            <person name="Castelle C.J."/>
            <person name="Morowitz M.J."/>
            <person name="Banfield J.F."/>
        </authorList>
    </citation>
    <scope>NUCLEOTIDE SEQUENCE</scope>
</reference>
<name>W1XIH4_9ZZZZ</name>
<proteinExistence type="predicted"/>